<reference evidence="1 2" key="1">
    <citation type="journal article" date="2023" name="ACS Omega">
        <title>Identification of the Neoaspergillic Acid Biosynthesis Gene Cluster by Establishing an In Vitro CRISPR-Ribonucleoprotein Genetic System in Aspergillus melleus.</title>
        <authorList>
            <person name="Yuan B."/>
            <person name="Grau M.F."/>
            <person name="Murata R.M."/>
            <person name="Torok T."/>
            <person name="Venkateswaran K."/>
            <person name="Stajich J.E."/>
            <person name="Wang C.C.C."/>
        </authorList>
    </citation>
    <scope>NUCLEOTIDE SEQUENCE [LARGE SCALE GENOMIC DNA]</scope>
    <source>
        <strain evidence="1 2">IMV 1140</strain>
    </source>
</reference>
<accession>A0ACC3B8U8</accession>
<keyword evidence="2" id="KW-1185">Reference proteome</keyword>
<evidence type="ECO:0000313" key="2">
    <source>
        <dbReference type="Proteomes" id="UP001177260"/>
    </source>
</evidence>
<sequence>MASTGTKDSTSNQPANFSEETKKVVKAMYLFYEALDPVSKPTEQVLEIIRQATDLIDRAGNLNGRICKEMRRVNQDSYRIHKLNVDLYRKYLVEKRAHMWTKKTLQQVVACGYELLHFIEDEHDGEETIEDGQDGSDED</sequence>
<evidence type="ECO:0000313" key="1">
    <source>
        <dbReference type="EMBL" id="KAK1147031.1"/>
    </source>
</evidence>
<organism evidence="1 2">
    <name type="scientific">Aspergillus melleus</name>
    <dbReference type="NCBI Taxonomy" id="138277"/>
    <lineage>
        <taxon>Eukaryota</taxon>
        <taxon>Fungi</taxon>
        <taxon>Dikarya</taxon>
        <taxon>Ascomycota</taxon>
        <taxon>Pezizomycotina</taxon>
        <taxon>Eurotiomycetes</taxon>
        <taxon>Eurotiomycetidae</taxon>
        <taxon>Eurotiales</taxon>
        <taxon>Aspergillaceae</taxon>
        <taxon>Aspergillus</taxon>
        <taxon>Aspergillus subgen. Circumdati</taxon>
    </lineage>
</organism>
<dbReference type="EMBL" id="JAOPJF010000014">
    <property type="protein sequence ID" value="KAK1147031.1"/>
    <property type="molecule type" value="Genomic_DNA"/>
</dbReference>
<comment type="caution">
    <text evidence="1">The sequence shown here is derived from an EMBL/GenBank/DDBJ whole genome shotgun (WGS) entry which is preliminary data.</text>
</comment>
<name>A0ACC3B8U8_9EURO</name>
<protein>
    <submittedName>
        <fullName evidence="1">Uncharacterized protein</fullName>
    </submittedName>
</protein>
<dbReference type="Proteomes" id="UP001177260">
    <property type="component" value="Unassembled WGS sequence"/>
</dbReference>
<proteinExistence type="predicted"/>
<gene>
    <name evidence="1" type="ORF">N8T08_002359</name>
</gene>